<name>A0A1M7AUP8_9RHOB</name>
<accession>A0A1M7AUP8</accession>
<sequence>MTDHLKTAQGRTSRVMAALALLFGLSLAWLATAGLAQSPGPLQGKMFGGGDRALIVVLHGDVSKGGPADYHYDIAAKLAAQNKGASVFAMLRPGYADSKGGKSPGSNNNRRDHYTTKNNTMAAQTIQALAKQTGNRRVIAVGHSGGAAQIGAIIGAYPGLIDSAILVSCPCNITQWRQARGKSAWRNSVSPHSLVAKIAPGTRIIAAVGTADDNTFPQLSQDYVAAAQARGLPATFVPIKGARHGFNGLQATVEKLVKSEVSK</sequence>
<dbReference type="Pfam" id="PF12697">
    <property type="entry name" value="Abhydrolase_6"/>
    <property type="match status" value="1"/>
</dbReference>
<organism evidence="2 3">
    <name type="scientific">Roseovarius litoreus</name>
    <dbReference type="NCBI Taxonomy" id="1155722"/>
    <lineage>
        <taxon>Bacteria</taxon>
        <taxon>Pseudomonadati</taxon>
        <taxon>Pseudomonadota</taxon>
        <taxon>Alphaproteobacteria</taxon>
        <taxon>Rhodobacterales</taxon>
        <taxon>Roseobacteraceae</taxon>
        <taxon>Roseovarius</taxon>
    </lineage>
</organism>
<evidence type="ECO:0000259" key="1">
    <source>
        <dbReference type="Pfam" id="PF12697"/>
    </source>
</evidence>
<dbReference type="Gene3D" id="3.40.50.1820">
    <property type="entry name" value="alpha/beta hydrolase"/>
    <property type="match status" value="1"/>
</dbReference>
<dbReference type="EMBL" id="FRCB01000001">
    <property type="protein sequence ID" value="SHL46463.1"/>
    <property type="molecule type" value="Genomic_DNA"/>
</dbReference>
<reference evidence="2 3" key="1">
    <citation type="submission" date="2016-11" db="EMBL/GenBank/DDBJ databases">
        <authorList>
            <person name="Varghese N."/>
            <person name="Submissions S."/>
        </authorList>
    </citation>
    <scope>NUCLEOTIDE SEQUENCE [LARGE SCALE GENOMIC DNA]</scope>
    <source>
        <strain evidence="2 3">DSM 28249</strain>
    </source>
</reference>
<evidence type="ECO:0000313" key="3">
    <source>
        <dbReference type="Proteomes" id="UP000322545"/>
    </source>
</evidence>
<evidence type="ECO:0000313" key="2">
    <source>
        <dbReference type="EMBL" id="SHL46463.1"/>
    </source>
</evidence>
<proteinExistence type="predicted"/>
<keyword evidence="2" id="KW-0378">Hydrolase</keyword>
<dbReference type="SUPFAM" id="SSF53474">
    <property type="entry name" value="alpha/beta-Hydrolases"/>
    <property type="match status" value="1"/>
</dbReference>
<keyword evidence="3" id="KW-1185">Reference proteome</keyword>
<dbReference type="InterPro" id="IPR029058">
    <property type="entry name" value="AB_hydrolase_fold"/>
</dbReference>
<dbReference type="RefSeq" id="WP_188129844.1">
    <property type="nucleotide sequence ID" value="NZ_FRCB01000001.1"/>
</dbReference>
<protein>
    <submittedName>
        <fullName evidence="2">Alpha/beta hydrolase family protein</fullName>
    </submittedName>
</protein>
<dbReference type="InterPro" id="IPR000073">
    <property type="entry name" value="AB_hydrolase_1"/>
</dbReference>
<dbReference type="AlphaFoldDB" id="A0A1M7AUP8"/>
<feature type="domain" description="AB hydrolase-1" evidence="1">
    <location>
        <begin position="55"/>
        <end position="173"/>
    </location>
</feature>
<dbReference type="GO" id="GO:0016787">
    <property type="term" value="F:hydrolase activity"/>
    <property type="evidence" value="ECO:0007669"/>
    <property type="project" value="UniProtKB-KW"/>
</dbReference>
<gene>
    <name evidence="2" type="ORF">SAMN05443432_101583</name>
</gene>
<dbReference type="Proteomes" id="UP000322545">
    <property type="component" value="Unassembled WGS sequence"/>
</dbReference>